<protein>
    <submittedName>
        <fullName evidence="1">RNA 2'-phosphotransferase</fullName>
        <ecNumber evidence="1">2.7.1.-</ecNumber>
    </submittedName>
</protein>
<dbReference type="EC" id="2.7.1.-" evidence="1"/>
<keyword evidence="1" id="KW-0808">Transferase</keyword>
<gene>
    <name evidence="1" type="ORF">RI046_09945</name>
</gene>
<proteinExistence type="predicted"/>
<accession>A0AAJ2H8S7</accession>
<dbReference type="Pfam" id="PF01885">
    <property type="entry name" value="PTS_2-RNA"/>
    <property type="match status" value="1"/>
</dbReference>
<organism evidence="1 2">
    <name type="scientific">Herbaspirillum huttiense</name>
    <dbReference type="NCBI Taxonomy" id="863372"/>
    <lineage>
        <taxon>Bacteria</taxon>
        <taxon>Pseudomonadati</taxon>
        <taxon>Pseudomonadota</taxon>
        <taxon>Betaproteobacteria</taxon>
        <taxon>Burkholderiales</taxon>
        <taxon>Oxalobacteraceae</taxon>
        <taxon>Herbaspirillum</taxon>
    </lineage>
</organism>
<dbReference type="Gene3D" id="1.10.10.970">
    <property type="entry name" value="RNA 2'-phosphotransferase, Tpt1/KptA family, N-terminal domain"/>
    <property type="match status" value="1"/>
</dbReference>
<dbReference type="InterPro" id="IPR002745">
    <property type="entry name" value="Ptrans_KptA/Tpt1"/>
</dbReference>
<dbReference type="GO" id="GO:0016740">
    <property type="term" value="F:transferase activity"/>
    <property type="evidence" value="ECO:0007669"/>
    <property type="project" value="UniProtKB-KW"/>
</dbReference>
<dbReference type="Proteomes" id="UP001246152">
    <property type="component" value="Unassembled WGS sequence"/>
</dbReference>
<reference evidence="1" key="1">
    <citation type="submission" date="2023-04" db="EMBL/GenBank/DDBJ databases">
        <title>Description of first Herbaspirillum huttiense subsp. nephrolepsisexaltata and Herbaspirillum huttiense subsp. lycopersicon.</title>
        <authorList>
            <person name="Poudel M."/>
            <person name="Sharma A."/>
            <person name="Goss E."/>
            <person name="Tapia J.H."/>
            <person name="Harmon C.M."/>
            <person name="Jones J.B."/>
        </authorList>
    </citation>
    <scope>NUCLEOTIDE SEQUENCE</scope>
    <source>
        <strain evidence="1">G21-1742</strain>
    </source>
</reference>
<dbReference type="AlphaFoldDB" id="A0AAJ2H8S7"/>
<dbReference type="SUPFAM" id="SSF56399">
    <property type="entry name" value="ADP-ribosylation"/>
    <property type="match status" value="1"/>
</dbReference>
<comment type="caution">
    <text evidence="1">The sequence shown here is derived from an EMBL/GenBank/DDBJ whole genome shotgun (WGS) entry which is preliminary data.</text>
</comment>
<evidence type="ECO:0000313" key="2">
    <source>
        <dbReference type="Proteomes" id="UP001246152"/>
    </source>
</evidence>
<name>A0AAJ2H8S7_9BURK</name>
<dbReference type="EMBL" id="JAVLSM010000004">
    <property type="protein sequence ID" value="MDR9836016.1"/>
    <property type="molecule type" value="Genomic_DNA"/>
</dbReference>
<evidence type="ECO:0000313" key="1">
    <source>
        <dbReference type="EMBL" id="MDR9836016.1"/>
    </source>
</evidence>
<sequence length="63" mass="7119">MINTIYEPVFNNDMNTTLVELSKFLSLVLRHKPDVLGLVLDPQGWIPVADLLALTCSPRLVRQ</sequence>
<dbReference type="InterPro" id="IPR042080">
    <property type="entry name" value="RNA_2'-PTrans_N"/>
</dbReference>